<dbReference type="RefSeq" id="WP_370596494.1">
    <property type="nucleotide sequence ID" value="NZ_JALBUR010000032.1"/>
</dbReference>
<proteinExistence type="predicted"/>
<gene>
    <name evidence="1" type="ORF">MOZ60_09565</name>
</gene>
<name>A0AB35U823_9FIRM</name>
<comment type="caution">
    <text evidence="1">The sequence shown here is derived from an EMBL/GenBank/DDBJ whole genome shotgun (WGS) entry which is preliminary data.</text>
</comment>
<evidence type="ECO:0000313" key="2">
    <source>
        <dbReference type="Proteomes" id="UP001286174"/>
    </source>
</evidence>
<keyword evidence="2" id="KW-1185">Reference proteome</keyword>
<accession>A0AB35U823</accession>
<organism evidence="1 2">
    <name type="scientific">Grylomicrobium aquisgranensis</name>
    <dbReference type="NCBI Taxonomy" id="2926318"/>
    <lineage>
        <taxon>Bacteria</taxon>
        <taxon>Bacillati</taxon>
        <taxon>Bacillota</taxon>
        <taxon>Erysipelotrichia</taxon>
        <taxon>Erysipelotrichales</taxon>
        <taxon>Erysipelotrichaceae</taxon>
        <taxon>Grylomicrobium</taxon>
    </lineage>
</organism>
<protein>
    <submittedName>
        <fullName evidence="1">Uncharacterized protein</fullName>
    </submittedName>
</protein>
<dbReference type="AlphaFoldDB" id="A0AB35U823"/>
<dbReference type="Proteomes" id="UP001286174">
    <property type="component" value="Unassembled WGS sequence"/>
</dbReference>
<dbReference type="EMBL" id="JALBUR010000032">
    <property type="protein sequence ID" value="MDX8420331.1"/>
    <property type="molecule type" value="Genomic_DNA"/>
</dbReference>
<evidence type="ECO:0000313" key="1">
    <source>
        <dbReference type="EMBL" id="MDX8420331.1"/>
    </source>
</evidence>
<sequence>MAGKNEIKAGALVMFRQGNTHLYGEVIQDEEEGFAICLVQAYHNHHLHLFQVQTDQILHVYSERGQS</sequence>
<reference evidence="1 2" key="1">
    <citation type="submission" date="2022-03" db="EMBL/GenBank/DDBJ databases">
        <title>Novel taxa within the pig intestine.</title>
        <authorList>
            <person name="Wylensek D."/>
            <person name="Bishof K."/>
            <person name="Afrizal A."/>
            <person name="Clavel T."/>
        </authorList>
    </citation>
    <scope>NUCLEOTIDE SEQUENCE [LARGE SCALE GENOMIC DNA]</scope>
    <source>
        <strain evidence="1 2">CLA-KB-P133</strain>
    </source>
</reference>